<dbReference type="InterPro" id="IPR015424">
    <property type="entry name" value="PyrdxlP-dep_Trfase"/>
</dbReference>
<evidence type="ECO:0000259" key="3">
    <source>
        <dbReference type="Pfam" id="PF00155"/>
    </source>
</evidence>
<dbReference type="GO" id="GO:0006520">
    <property type="term" value="P:amino acid metabolic process"/>
    <property type="evidence" value="ECO:0007669"/>
    <property type="project" value="TreeGrafter"/>
</dbReference>
<dbReference type="Proteomes" id="UP000800093">
    <property type="component" value="Unassembled WGS sequence"/>
</dbReference>
<dbReference type="InterPro" id="IPR050478">
    <property type="entry name" value="Ethylene_sulfur-biosynth"/>
</dbReference>
<dbReference type="InterPro" id="IPR004839">
    <property type="entry name" value="Aminotransferase_I/II_large"/>
</dbReference>
<dbReference type="PRINTS" id="PR00753">
    <property type="entry name" value="ACCSYNTHASE"/>
</dbReference>
<sequence>MTLTNSSEKPSTLSKRGAELASGPNLKELAKAILGGTWDPVDNPDVILNIGTAENHLMLDDVAAFINSKNLKLNGSAFDYGEGFWGSSRLRKGMAKFINRHFHPHTPITTDELSCSSGCTSLFNMIGAALGDPGDGILLTMPSYVAFANDFGLTAKMKPIFVPFQDADQFSPDSIRYYEAARQKAEDSGTHIRALMLCHPHNPLGKCYPKETLVALMEFCNKHKIHLIADEIYAMSVYEVPEPTAVPFTSVLSFDYSQYIDPDYLHHTYGMSKDFACGGLRIGTLWSWNKDLVRAVSAITQFSHTGQIDDLYASTILEDEEWLDGFLATSRKRLAASNKLAKQLLDEEGIKYNKGANAGFFLWIDLGPWLREEDGENGWEREDKLLQRMLKLKVFLTSGKGQGSEKPGFFRLVFSHKEVVLREGIKRLVKVLRDDGAN</sequence>
<keyword evidence="4" id="KW-0808">Transferase</keyword>
<dbReference type="Gene3D" id="3.90.1150.10">
    <property type="entry name" value="Aspartate Aminotransferase, domain 1"/>
    <property type="match status" value="1"/>
</dbReference>
<dbReference type="EMBL" id="ML986778">
    <property type="protein sequence ID" value="KAF2258167.1"/>
    <property type="molecule type" value="Genomic_DNA"/>
</dbReference>
<keyword evidence="5" id="KW-1185">Reference proteome</keyword>
<evidence type="ECO:0000313" key="5">
    <source>
        <dbReference type="Proteomes" id="UP000800093"/>
    </source>
</evidence>
<dbReference type="Pfam" id="PF00155">
    <property type="entry name" value="Aminotran_1_2"/>
    <property type="match status" value="1"/>
</dbReference>
<evidence type="ECO:0000256" key="2">
    <source>
        <dbReference type="SAM" id="MobiDB-lite"/>
    </source>
</evidence>
<organism evidence="4 5">
    <name type="scientific">Lojkania enalia</name>
    <dbReference type="NCBI Taxonomy" id="147567"/>
    <lineage>
        <taxon>Eukaryota</taxon>
        <taxon>Fungi</taxon>
        <taxon>Dikarya</taxon>
        <taxon>Ascomycota</taxon>
        <taxon>Pezizomycotina</taxon>
        <taxon>Dothideomycetes</taxon>
        <taxon>Pleosporomycetidae</taxon>
        <taxon>Pleosporales</taxon>
        <taxon>Pleosporales incertae sedis</taxon>
        <taxon>Lojkania</taxon>
    </lineage>
</organism>
<keyword evidence="1" id="KW-0663">Pyridoxal phosphate</keyword>
<accession>A0A9P4JYR3</accession>
<dbReference type="PANTHER" id="PTHR43795:SF39">
    <property type="entry name" value="AMINOTRANSFERASE CLASS I_CLASSII DOMAIN-CONTAINING PROTEIN"/>
    <property type="match status" value="1"/>
</dbReference>
<dbReference type="PANTHER" id="PTHR43795">
    <property type="entry name" value="BIFUNCTIONAL ASPARTATE AMINOTRANSFERASE AND GLUTAMATE/ASPARTATE-PREPHENATE AMINOTRANSFERASE-RELATED"/>
    <property type="match status" value="1"/>
</dbReference>
<dbReference type="CDD" id="cd00609">
    <property type="entry name" value="AAT_like"/>
    <property type="match status" value="1"/>
</dbReference>
<evidence type="ECO:0000313" key="4">
    <source>
        <dbReference type="EMBL" id="KAF2258167.1"/>
    </source>
</evidence>
<evidence type="ECO:0000256" key="1">
    <source>
        <dbReference type="ARBA" id="ARBA00022898"/>
    </source>
</evidence>
<gene>
    <name evidence="4" type="ORF">CC78DRAFT_538010</name>
</gene>
<dbReference type="OrthoDB" id="7042322at2759"/>
<comment type="caution">
    <text evidence="4">The sequence shown here is derived from an EMBL/GenBank/DDBJ whole genome shotgun (WGS) entry which is preliminary data.</text>
</comment>
<feature type="region of interest" description="Disordered" evidence="2">
    <location>
        <begin position="1"/>
        <end position="20"/>
    </location>
</feature>
<dbReference type="InterPro" id="IPR015421">
    <property type="entry name" value="PyrdxlP-dep_Trfase_major"/>
</dbReference>
<name>A0A9P4JYR3_9PLEO</name>
<reference evidence="5" key="1">
    <citation type="journal article" date="2020" name="Stud. Mycol.">
        <title>101 Dothideomycetes genomes: A test case for predicting lifestyles and emergence of pathogens.</title>
        <authorList>
            <person name="Haridas S."/>
            <person name="Albert R."/>
            <person name="Binder M."/>
            <person name="Bloem J."/>
            <person name="LaButti K."/>
            <person name="Salamov A."/>
            <person name="Andreopoulos B."/>
            <person name="Baker S."/>
            <person name="Barry K."/>
            <person name="Bills G."/>
            <person name="Bluhm B."/>
            <person name="Cannon C."/>
            <person name="Castanera R."/>
            <person name="Culley D."/>
            <person name="Daum C."/>
            <person name="Ezra D."/>
            <person name="Gonzalez J."/>
            <person name="Henrissat B."/>
            <person name="Kuo A."/>
            <person name="Liang C."/>
            <person name="Lipzen A."/>
            <person name="Lutzoni F."/>
            <person name="Magnuson J."/>
            <person name="Mondo S."/>
            <person name="Nolan M."/>
            <person name="Ohm R."/>
            <person name="Pangilinan J."/>
            <person name="Park H.-J."/>
            <person name="Ramirez L."/>
            <person name="Alfaro M."/>
            <person name="Sun H."/>
            <person name="Tritt A."/>
            <person name="Yoshinaga Y."/>
            <person name="Zwiers L.-H."/>
            <person name="Turgeon B."/>
            <person name="Goodwin S."/>
            <person name="Spatafora J."/>
            <person name="Crous P."/>
            <person name="Grigoriev I."/>
        </authorList>
    </citation>
    <scope>NUCLEOTIDE SEQUENCE [LARGE SCALE GENOMIC DNA]</scope>
    <source>
        <strain evidence="5">CBS 304.66</strain>
    </source>
</reference>
<dbReference type="SUPFAM" id="SSF53383">
    <property type="entry name" value="PLP-dependent transferases"/>
    <property type="match status" value="1"/>
</dbReference>
<proteinExistence type="predicted"/>
<protein>
    <submittedName>
        <fullName evidence="4">PLP-dependent transferase</fullName>
    </submittedName>
</protein>
<dbReference type="GO" id="GO:0030170">
    <property type="term" value="F:pyridoxal phosphate binding"/>
    <property type="evidence" value="ECO:0007669"/>
    <property type="project" value="InterPro"/>
</dbReference>
<feature type="domain" description="Aminotransferase class I/classII large" evidence="3">
    <location>
        <begin position="71"/>
        <end position="428"/>
    </location>
</feature>
<feature type="compositionally biased region" description="Polar residues" evidence="2">
    <location>
        <begin position="1"/>
        <end position="14"/>
    </location>
</feature>
<dbReference type="InterPro" id="IPR015422">
    <property type="entry name" value="PyrdxlP-dep_Trfase_small"/>
</dbReference>
<dbReference type="AlphaFoldDB" id="A0A9P4JYR3"/>
<dbReference type="Gene3D" id="3.40.640.10">
    <property type="entry name" value="Type I PLP-dependent aspartate aminotransferase-like (Major domain)"/>
    <property type="match status" value="1"/>
</dbReference>
<dbReference type="GO" id="GO:0008483">
    <property type="term" value="F:transaminase activity"/>
    <property type="evidence" value="ECO:0007669"/>
    <property type="project" value="TreeGrafter"/>
</dbReference>